<evidence type="ECO:0000256" key="5">
    <source>
        <dbReference type="ARBA" id="ARBA00023136"/>
    </source>
</evidence>
<keyword evidence="4 8" id="KW-1133">Transmembrane helix</keyword>
<comment type="subcellular location">
    <subcellularLocation>
        <location evidence="1">Membrane</location>
        <topology evidence="1">Multi-pass membrane protein</topology>
    </subcellularLocation>
</comment>
<dbReference type="STRING" id="149040.A0A194WUZ9"/>
<dbReference type="Proteomes" id="UP000070700">
    <property type="component" value="Unassembled WGS sequence"/>
</dbReference>
<evidence type="ECO:0000256" key="1">
    <source>
        <dbReference type="ARBA" id="ARBA00004141"/>
    </source>
</evidence>
<keyword evidence="10" id="KW-1185">Reference proteome</keyword>
<proteinExistence type="predicted"/>
<keyword evidence="6" id="KW-0012">Acyltransferase</keyword>
<dbReference type="GO" id="GO:0005783">
    <property type="term" value="C:endoplasmic reticulum"/>
    <property type="evidence" value="ECO:0007669"/>
    <property type="project" value="TreeGrafter"/>
</dbReference>
<dbReference type="GO" id="GO:0046474">
    <property type="term" value="P:glycerophospholipid biosynthetic process"/>
    <property type="evidence" value="ECO:0007669"/>
    <property type="project" value="TreeGrafter"/>
</dbReference>
<evidence type="ECO:0000256" key="3">
    <source>
        <dbReference type="ARBA" id="ARBA00022692"/>
    </source>
</evidence>
<evidence type="ECO:0000313" key="10">
    <source>
        <dbReference type="Proteomes" id="UP000070700"/>
    </source>
</evidence>
<gene>
    <name evidence="9" type="ORF">LY89DRAFT_786650</name>
</gene>
<reference evidence="9 10" key="1">
    <citation type="submission" date="2015-10" db="EMBL/GenBank/DDBJ databases">
        <title>Full genome of DAOMC 229536 Phialocephala scopiformis, a fungal endophyte of spruce producing the potent anti-insectan compound rugulosin.</title>
        <authorList>
            <consortium name="DOE Joint Genome Institute"/>
            <person name="Walker A.K."/>
            <person name="Frasz S.L."/>
            <person name="Seifert K.A."/>
            <person name="Miller J.D."/>
            <person name="Mondo S.J."/>
            <person name="Labutti K."/>
            <person name="Lipzen A."/>
            <person name="Dockter R."/>
            <person name="Kennedy M."/>
            <person name="Grigoriev I.V."/>
            <person name="Spatafora J.W."/>
        </authorList>
    </citation>
    <scope>NUCLEOTIDE SEQUENCE [LARGE SCALE GENOMIC DNA]</scope>
    <source>
        <strain evidence="9 10">CBS 120377</strain>
    </source>
</reference>
<dbReference type="GO" id="GO:0003841">
    <property type="term" value="F:1-acylglycerol-3-phosphate O-acyltransferase activity"/>
    <property type="evidence" value="ECO:0007669"/>
    <property type="project" value="TreeGrafter"/>
</dbReference>
<dbReference type="AlphaFoldDB" id="A0A194WUZ9"/>
<dbReference type="PANTHER" id="PTHR13906:SF4">
    <property type="entry name" value="LYSOPHOSPHOLIPID ACYLTRANSFERASE 6"/>
    <property type="match status" value="1"/>
</dbReference>
<feature type="region of interest" description="Disordered" evidence="7">
    <location>
        <begin position="487"/>
        <end position="551"/>
    </location>
</feature>
<dbReference type="GO" id="GO:0030258">
    <property type="term" value="P:lipid modification"/>
    <property type="evidence" value="ECO:0007669"/>
    <property type="project" value="TreeGrafter"/>
</dbReference>
<evidence type="ECO:0000256" key="7">
    <source>
        <dbReference type="SAM" id="MobiDB-lite"/>
    </source>
</evidence>
<dbReference type="GO" id="GO:0047184">
    <property type="term" value="F:1-acylglycerophosphocholine O-acyltransferase activity"/>
    <property type="evidence" value="ECO:0007669"/>
    <property type="project" value="TreeGrafter"/>
</dbReference>
<evidence type="ECO:0000256" key="6">
    <source>
        <dbReference type="ARBA" id="ARBA00023315"/>
    </source>
</evidence>
<feature type="transmembrane region" description="Helical" evidence="8">
    <location>
        <begin position="379"/>
        <end position="397"/>
    </location>
</feature>
<evidence type="ECO:0000256" key="8">
    <source>
        <dbReference type="SAM" id="Phobius"/>
    </source>
</evidence>
<organism evidence="9 10">
    <name type="scientific">Mollisia scopiformis</name>
    <name type="common">Conifer needle endophyte fungus</name>
    <name type="synonym">Phialocephala scopiformis</name>
    <dbReference type="NCBI Taxonomy" id="149040"/>
    <lineage>
        <taxon>Eukaryota</taxon>
        <taxon>Fungi</taxon>
        <taxon>Dikarya</taxon>
        <taxon>Ascomycota</taxon>
        <taxon>Pezizomycotina</taxon>
        <taxon>Leotiomycetes</taxon>
        <taxon>Helotiales</taxon>
        <taxon>Mollisiaceae</taxon>
        <taxon>Mollisia</taxon>
    </lineage>
</organism>
<dbReference type="InterPro" id="IPR004299">
    <property type="entry name" value="MBOAT_fam"/>
</dbReference>
<feature type="transmembrane region" description="Helical" evidence="8">
    <location>
        <begin position="418"/>
        <end position="442"/>
    </location>
</feature>
<dbReference type="OrthoDB" id="286734at2759"/>
<dbReference type="GO" id="GO:0016020">
    <property type="term" value="C:membrane"/>
    <property type="evidence" value="ECO:0007669"/>
    <property type="project" value="UniProtKB-SubCell"/>
</dbReference>
<feature type="compositionally biased region" description="Basic and acidic residues" evidence="7">
    <location>
        <begin position="522"/>
        <end position="532"/>
    </location>
</feature>
<evidence type="ECO:0000256" key="4">
    <source>
        <dbReference type="ARBA" id="ARBA00022989"/>
    </source>
</evidence>
<dbReference type="GeneID" id="28832732"/>
<dbReference type="Pfam" id="PF03062">
    <property type="entry name" value="MBOAT"/>
    <property type="match status" value="1"/>
</dbReference>
<feature type="transmembrane region" description="Helical" evidence="8">
    <location>
        <begin position="170"/>
        <end position="189"/>
    </location>
</feature>
<keyword evidence="2" id="KW-0808">Transferase</keyword>
<keyword evidence="5 8" id="KW-0472">Membrane</keyword>
<keyword evidence="3 8" id="KW-0812">Transmembrane</keyword>
<sequence length="551" mass="62232">MLPYINLPFEYVAGILGTSADELKLITSFLLSYPLAGLLKRVPDEKPALKNLFIISVSTFYLVGLFDLWDGYRTLAVSSVGAYCIAQYVQGPFMPWIGFLFLMGHLSINQLARQFLNDPGVIDITGAQMVLVMKLTAFCWNVADGRLPEEDLSDFQKERAMKRLPSLLDFAGYVLFFPSLMAGPAFDYVDYKRWIETTMFEVPAGVDPSKKPPTRKKRKIPRSATPALWKAASGLFWILMFLQLSGWFYPDLLTGDTYMTYGFTRRVWILHMLGVTTRTKYYGVWALTEGACILSGLGYKGVDPATGKVSWDRLRNVSPWGVESAQNCRAYLGNWNINTNNWLRNYVYLRVTPRGKKPGFRASMATFVTSAFWHGFYPGYYLTFVLASFVQTAAKNCRRYLRPFVLDPKTAQPTSAKIYYDVASWFATQLIFSFTTAPFVLLTLPASFLVWARVYFYAVIVTTLTTAFFASPGKAFLVKKLNRRAGTTGPLKRTHSQESLTSKEPVLGLPSEPQEDLEELVSEVKAEMESRQRKGSKSVKAPYFPSKSTKT</sequence>
<dbReference type="InParanoid" id="A0A194WUZ9"/>
<accession>A0A194WUZ9</accession>
<name>A0A194WUZ9_MOLSC</name>
<dbReference type="FunCoup" id="A0A194WUZ9">
    <property type="interactions" value="545"/>
</dbReference>
<dbReference type="KEGG" id="psco:LY89DRAFT_786650"/>
<protein>
    <submittedName>
        <fullName evidence="9">MBOAT-domain-containing protein</fullName>
    </submittedName>
</protein>
<evidence type="ECO:0000313" key="9">
    <source>
        <dbReference type="EMBL" id="KUJ11785.1"/>
    </source>
</evidence>
<evidence type="ECO:0000256" key="2">
    <source>
        <dbReference type="ARBA" id="ARBA00022679"/>
    </source>
</evidence>
<dbReference type="EMBL" id="KQ947426">
    <property type="protein sequence ID" value="KUJ11785.1"/>
    <property type="molecule type" value="Genomic_DNA"/>
</dbReference>
<feature type="transmembrane region" description="Helical" evidence="8">
    <location>
        <begin position="227"/>
        <end position="249"/>
    </location>
</feature>
<feature type="transmembrane region" description="Helical" evidence="8">
    <location>
        <begin position="454"/>
        <end position="477"/>
    </location>
</feature>
<dbReference type="PANTHER" id="PTHR13906">
    <property type="entry name" value="PORCUPINE"/>
    <property type="match status" value="1"/>
</dbReference>
<dbReference type="RefSeq" id="XP_018066140.1">
    <property type="nucleotide sequence ID" value="XM_018223006.1"/>
</dbReference>
<dbReference type="InterPro" id="IPR049941">
    <property type="entry name" value="LPLAT_7/PORCN-like"/>
</dbReference>